<dbReference type="Pfam" id="PF13545">
    <property type="entry name" value="HTH_Crp_2"/>
    <property type="match status" value="1"/>
</dbReference>
<dbReference type="PROSITE" id="PS51063">
    <property type="entry name" value="HTH_CRP_2"/>
    <property type="match status" value="1"/>
</dbReference>
<evidence type="ECO:0000259" key="2">
    <source>
        <dbReference type="PROSITE" id="PS51063"/>
    </source>
</evidence>
<dbReference type="SMART" id="SM00419">
    <property type="entry name" value="HTH_CRP"/>
    <property type="match status" value="1"/>
</dbReference>
<comment type="caution">
    <text evidence="3">The sequence shown here is derived from an EMBL/GenBank/DDBJ whole genome shotgun (WGS) entry which is preliminary data.</text>
</comment>
<proteinExistence type="predicted"/>
<organism evidence="3 4">
    <name type="scientific">Paenibacillus solanacearum</name>
    <dbReference type="NCBI Taxonomy" id="2048548"/>
    <lineage>
        <taxon>Bacteria</taxon>
        <taxon>Bacillati</taxon>
        <taxon>Bacillota</taxon>
        <taxon>Bacilli</taxon>
        <taxon>Bacillales</taxon>
        <taxon>Paenibacillaceae</taxon>
        <taxon>Paenibacillus</taxon>
    </lineage>
</organism>
<protein>
    <recommendedName>
        <fullName evidence="5">Crp/Fnr family transcriptional regulator</fullName>
    </recommendedName>
</protein>
<dbReference type="EMBL" id="CAJVAS010000022">
    <property type="protein sequence ID" value="CAG7641865.1"/>
    <property type="molecule type" value="Genomic_DNA"/>
</dbReference>
<feature type="domain" description="HTH crp-type" evidence="2">
    <location>
        <begin position="148"/>
        <end position="216"/>
    </location>
</feature>
<name>A0A916K409_9BACL</name>
<evidence type="ECO:0008006" key="5">
    <source>
        <dbReference type="Google" id="ProtNLM"/>
    </source>
</evidence>
<dbReference type="GO" id="GO:0003700">
    <property type="term" value="F:DNA-binding transcription factor activity"/>
    <property type="evidence" value="ECO:0007669"/>
    <property type="project" value="TreeGrafter"/>
</dbReference>
<evidence type="ECO:0000313" key="3">
    <source>
        <dbReference type="EMBL" id="CAG7641865.1"/>
    </source>
</evidence>
<dbReference type="Pfam" id="PF00027">
    <property type="entry name" value="cNMP_binding"/>
    <property type="match status" value="1"/>
</dbReference>
<gene>
    <name evidence="3" type="ORF">PAESOLCIP111_04278</name>
</gene>
<dbReference type="AlphaFoldDB" id="A0A916K409"/>
<feature type="domain" description="Cyclic nucleotide-binding" evidence="1">
    <location>
        <begin position="40"/>
        <end position="134"/>
    </location>
</feature>
<dbReference type="GO" id="GO:0005829">
    <property type="term" value="C:cytosol"/>
    <property type="evidence" value="ECO:0007669"/>
    <property type="project" value="TreeGrafter"/>
</dbReference>
<dbReference type="CDD" id="cd00092">
    <property type="entry name" value="HTH_CRP"/>
    <property type="match status" value="1"/>
</dbReference>
<dbReference type="InterPro" id="IPR000595">
    <property type="entry name" value="cNMP-bd_dom"/>
</dbReference>
<accession>A0A916K409</accession>
<evidence type="ECO:0000259" key="1">
    <source>
        <dbReference type="PROSITE" id="PS50042"/>
    </source>
</evidence>
<evidence type="ECO:0000313" key="4">
    <source>
        <dbReference type="Proteomes" id="UP000693672"/>
    </source>
</evidence>
<dbReference type="PROSITE" id="PS50042">
    <property type="entry name" value="CNMP_BINDING_3"/>
    <property type="match status" value="1"/>
</dbReference>
<dbReference type="InterPro" id="IPR050397">
    <property type="entry name" value="Env_Response_Regulators"/>
</dbReference>
<dbReference type="GO" id="GO:0003677">
    <property type="term" value="F:DNA binding"/>
    <property type="evidence" value="ECO:0007669"/>
    <property type="project" value="InterPro"/>
</dbReference>
<sequence length="225" mass="25179">MNSDQIHAVIRLFPCFAELSATDWASAETMKLTSSSLHPIAEGHRLNHAPFILSGCVRIFKLNASGREVTLYRVRGGECCVLMMASILGETEYEASVHIESEAEVLLFPVDAFRRWMHSYQPVSRYIYKQFTSRFISVTSLLEQIAFGSMQERVAAYLIQRHQETASSSAGIEMTHEQIAVELGTAREVVSRMLKNLAGEGAIRLQRGKIIVTDYAKLLSFTSLS</sequence>
<reference evidence="3" key="1">
    <citation type="submission" date="2021-06" db="EMBL/GenBank/DDBJ databases">
        <authorList>
            <person name="Criscuolo A."/>
        </authorList>
    </citation>
    <scope>NUCLEOTIDE SEQUENCE</scope>
    <source>
        <strain evidence="3">CIP111600</strain>
    </source>
</reference>
<dbReference type="InterPro" id="IPR012318">
    <property type="entry name" value="HTH_CRP"/>
</dbReference>
<dbReference type="CDD" id="cd00038">
    <property type="entry name" value="CAP_ED"/>
    <property type="match status" value="1"/>
</dbReference>
<dbReference type="Proteomes" id="UP000693672">
    <property type="component" value="Unassembled WGS sequence"/>
</dbReference>
<dbReference type="PANTHER" id="PTHR24567:SF74">
    <property type="entry name" value="HTH-TYPE TRANSCRIPTIONAL REGULATOR ARCR"/>
    <property type="match status" value="1"/>
</dbReference>
<dbReference type="RefSeq" id="WP_218094003.1">
    <property type="nucleotide sequence ID" value="NZ_CAJVAS010000022.1"/>
</dbReference>
<keyword evidence="4" id="KW-1185">Reference proteome</keyword>
<dbReference type="PANTHER" id="PTHR24567">
    <property type="entry name" value="CRP FAMILY TRANSCRIPTIONAL REGULATORY PROTEIN"/>
    <property type="match status" value="1"/>
</dbReference>